<protein>
    <submittedName>
        <fullName evidence="1">Uncharacterized protein</fullName>
    </submittedName>
</protein>
<name>A0A1I7H721_9FLAO</name>
<organism evidence="1 2">
    <name type="scientific">Pustulibacterium marinum</name>
    <dbReference type="NCBI Taxonomy" id="1224947"/>
    <lineage>
        <taxon>Bacteria</taxon>
        <taxon>Pseudomonadati</taxon>
        <taxon>Bacteroidota</taxon>
        <taxon>Flavobacteriia</taxon>
        <taxon>Flavobacteriales</taxon>
        <taxon>Flavobacteriaceae</taxon>
        <taxon>Pustulibacterium</taxon>
    </lineage>
</organism>
<evidence type="ECO:0000313" key="2">
    <source>
        <dbReference type="Proteomes" id="UP000199138"/>
    </source>
</evidence>
<sequence length="104" mass="12328">MVRLSAVDFSKIEEIKDHDFQNIEVTPKGNFLLHNYFELFIFENTLKDIKAVSGPLDMDDIQFLNWNNNCLKFRYNELGNWNKQLIMEYNEDTKTVQYSLGTVI</sequence>
<dbReference type="EMBL" id="FPBK01000007">
    <property type="protein sequence ID" value="SFU56459.1"/>
    <property type="molecule type" value="Genomic_DNA"/>
</dbReference>
<accession>A0A1I7H721</accession>
<dbReference type="STRING" id="1224947.SAMN05216480_107146"/>
<dbReference type="Proteomes" id="UP000199138">
    <property type="component" value="Unassembled WGS sequence"/>
</dbReference>
<dbReference type="AlphaFoldDB" id="A0A1I7H721"/>
<keyword evidence="2" id="KW-1185">Reference proteome</keyword>
<gene>
    <name evidence="1" type="ORF">SAMN05216480_107146</name>
</gene>
<reference evidence="1 2" key="1">
    <citation type="submission" date="2016-10" db="EMBL/GenBank/DDBJ databases">
        <authorList>
            <person name="de Groot N.N."/>
        </authorList>
    </citation>
    <scope>NUCLEOTIDE SEQUENCE [LARGE SCALE GENOMIC DNA]</scope>
    <source>
        <strain evidence="1 2">CGMCC 1.12333</strain>
    </source>
</reference>
<evidence type="ECO:0000313" key="1">
    <source>
        <dbReference type="EMBL" id="SFU56459.1"/>
    </source>
</evidence>
<proteinExistence type="predicted"/>